<dbReference type="InterPro" id="IPR006566">
    <property type="entry name" value="FBD"/>
</dbReference>
<dbReference type="SMART" id="SM00579">
    <property type="entry name" value="FBD"/>
    <property type="match status" value="1"/>
</dbReference>
<dbReference type="Pfam" id="PF08387">
    <property type="entry name" value="FBD"/>
    <property type="match status" value="1"/>
</dbReference>
<dbReference type="OrthoDB" id="1859887at2759"/>
<name>A0A834YIU3_TETSI</name>
<organism evidence="2 3">
    <name type="scientific">Tetracentron sinense</name>
    <name type="common">Spur-leaf</name>
    <dbReference type="NCBI Taxonomy" id="13715"/>
    <lineage>
        <taxon>Eukaryota</taxon>
        <taxon>Viridiplantae</taxon>
        <taxon>Streptophyta</taxon>
        <taxon>Embryophyta</taxon>
        <taxon>Tracheophyta</taxon>
        <taxon>Spermatophyta</taxon>
        <taxon>Magnoliopsida</taxon>
        <taxon>Trochodendrales</taxon>
        <taxon>Trochodendraceae</taxon>
        <taxon>Tetracentron</taxon>
    </lineage>
</organism>
<dbReference type="AlphaFoldDB" id="A0A834YIU3"/>
<reference evidence="2 3" key="1">
    <citation type="submission" date="2020-04" db="EMBL/GenBank/DDBJ databases">
        <title>Plant Genome Project.</title>
        <authorList>
            <person name="Zhang R.-G."/>
        </authorList>
    </citation>
    <scope>NUCLEOTIDE SEQUENCE [LARGE SCALE GENOMIC DNA]</scope>
    <source>
        <strain evidence="2">YNK0</strain>
        <tissue evidence="2">Leaf</tissue>
    </source>
</reference>
<feature type="domain" description="FBD" evidence="1">
    <location>
        <begin position="106"/>
        <end position="176"/>
    </location>
</feature>
<accession>A0A834YIU3</accession>
<dbReference type="PANTHER" id="PTHR31900">
    <property type="entry name" value="F-BOX/RNI SUPERFAMILY PROTEIN-RELATED"/>
    <property type="match status" value="1"/>
</dbReference>
<sequence length="185" mass="21307">MDEGYLVTSMQRENLKSYLADEVSKIIQDKVEAVEECKLSQTLQRGCFSIFYNLKNLKLMPGVDKCHIQVIIILLKCSPNLEALLIEFVEMSEWENYWKSQDEDVTCLAYHLKTVEISNCEGQENELEFVKFLLKNGRVLEKMTIFLSTDLEEQMKITQKVLAFPKASSSVAISFPKDNKTTSLF</sequence>
<comment type="caution">
    <text evidence="2">The sequence shown here is derived from an EMBL/GenBank/DDBJ whole genome shotgun (WGS) entry which is preliminary data.</text>
</comment>
<evidence type="ECO:0000313" key="2">
    <source>
        <dbReference type="EMBL" id="KAF8380604.1"/>
    </source>
</evidence>
<dbReference type="PANTHER" id="PTHR31900:SF27">
    <property type="entry name" value="FBD DOMAIN-CONTAINING PROTEIN"/>
    <property type="match status" value="1"/>
</dbReference>
<gene>
    <name evidence="2" type="ORF">HHK36_028092</name>
</gene>
<dbReference type="OMA" id="VWDEYAS"/>
<keyword evidence="3" id="KW-1185">Reference proteome</keyword>
<protein>
    <recommendedName>
        <fullName evidence="1">FBD domain-containing protein</fullName>
    </recommendedName>
</protein>
<dbReference type="InterPro" id="IPR050232">
    <property type="entry name" value="FBL13/AtMIF1-like"/>
</dbReference>
<evidence type="ECO:0000313" key="3">
    <source>
        <dbReference type="Proteomes" id="UP000655225"/>
    </source>
</evidence>
<dbReference type="EMBL" id="JABCRI010000021">
    <property type="protein sequence ID" value="KAF8380604.1"/>
    <property type="molecule type" value="Genomic_DNA"/>
</dbReference>
<evidence type="ECO:0000259" key="1">
    <source>
        <dbReference type="SMART" id="SM00579"/>
    </source>
</evidence>
<dbReference type="Proteomes" id="UP000655225">
    <property type="component" value="Unassembled WGS sequence"/>
</dbReference>
<proteinExistence type="predicted"/>